<keyword evidence="2" id="KW-1185">Reference proteome</keyword>
<organism evidence="1 2">
    <name type="scientific">Lentzea aerocolonigenes</name>
    <name type="common">Lechevalieria aerocolonigenes</name>
    <name type="synonym">Saccharothrix aerocolonigenes</name>
    <dbReference type="NCBI Taxonomy" id="68170"/>
    <lineage>
        <taxon>Bacteria</taxon>
        <taxon>Bacillati</taxon>
        <taxon>Actinomycetota</taxon>
        <taxon>Actinomycetes</taxon>
        <taxon>Pseudonocardiales</taxon>
        <taxon>Pseudonocardiaceae</taxon>
        <taxon>Lentzea</taxon>
    </lineage>
</organism>
<gene>
    <name evidence="1" type="ORF">UK23_29545</name>
</gene>
<dbReference type="RefSeq" id="WP_045314944.1">
    <property type="nucleotide sequence ID" value="NZ_JYJG01000247.1"/>
</dbReference>
<reference evidence="1 2" key="1">
    <citation type="submission" date="2015-02" db="EMBL/GenBank/DDBJ databases">
        <authorList>
            <person name="Ju K.-S."/>
            <person name="Doroghazi J.R."/>
            <person name="Metcalf W."/>
        </authorList>
    </citation>
    <scope>NUCLEOTIDE SEQUENCE [LARGE SCALE GENOMIC DNA]</scope>
    <source>
        <strain evidence="1 2">NRRL B-16140</strain>
    </source>
</reference>
<evidence type="ECO:0000313" key="1">
    <source>
        <dbReference type="EMBL" id="KJK44445.1"/>
    </source>
</evidence>
<dbReference type="Proteomes" id="UP000033393">
    <property type="component" value="Unassembled WGS sequence"/>
</dbReference>
<sequence length="182" mass="19180">MEALGRLFDIGTGWAPVDLDTANGATGKRIAMSGADAITFVVFLGAGGTEDLVLDLQQHTAYTGGTSNDLDAAAVSDSVGVDHFYIKSEATLDNDETWTRVSQSVASEVTLTGATYGDKQNIVVIEVSAAQLGEGYTHVSLNAATTTSTAKLGSCLYYLHELRQQRKPSKLPNLLRPNAANA</sequence>
<evidence type="ECO:0000313" key="2">
    <source>
        <dbReference type="Proteomes" id="UP000033393"/>
    </source>
</evidence>
<dbReference type="EMBL" id="JYJG01000247">
    <property type="protein sequence ID" value="KJK44445.1"/>
    <property type="molecule type" value="Genomic_DNA"/>
</dbReference>
<name>A0A0F0GMA7_LENAE</name>
<dbReference type="PATRIC" id="fig|68170.10.peg.7745"/>
<protein>
    <submittedName>
        <fullName evidence="1">Uncharacterized protein</fullName>
    </submittedName>
</protein>
<dbReference type="AlphaFoldDB" id="A0A0F0GMA7"/>
<dbReference type="OrthoDB" id="284429at2"/>
<accession>A0A0F0GMA7</accession>
<proteinExistence type="predicted"/>
<comment type="caution">
    <text evidence="1">The sequence shown here is derived from an EMBL/GenBank/DDBJ whole genome shotgun (WGS) entry which is preliminary data.</text>
</comment>